<dbReference type="InterPro" id="IPR036166">
    <property type="entry name" value="YxeA-like_sf"/>
</dbReference>
<dbReference type="KEGG" id="pce:PECL_642"/>
<dbReference type="HOGENOM" id="CLU_126418_1_0_9"/>
<dbReference type="STRING" id="701521.PECL_642"/>
<accession>G8PCF0</accession>
<sequence>MKRSAALIVVLVVVFFGIFGGAYYWYQSNYGGTDYYTKIVNDGKKVVEKDDNGNQTVFYKYEQNGYSQDGTAKKLTFTESLGRPFKRNAYLKVVYNVKRNQVISYEKVNAGDVPDKATEKLK</sequence>
<protein>
    <submittedName>
        <fullName evidence="2">Conserved hypothetical family protein</fullName>
    </submittedName>
</protein>
<keyword evidence="3" id="KW-1185">Reference proteome</keyword>
<dbReference type="Pfam" id="PF06486">
    <property type="entry name" value="DUF1093"/>
    <property type="match status" value="1"/>
</dbReference>
<dbReference type="NCBIfam" id="TIGR01655">
    <property type="entry name" value="yxeA_fam"/>
    <property type="match status" value="1"/>
</dbReference>
<dbReference type="Proteomes" id="UP000005444">
    <property type="component" value="Chromosome"/>
</dbReference>
<organism evidence="2 3">
    <name type="scientific">Pediococcus claussenii (strain ATCC BAA-344 / DSM 14800 / JCM 18046 / KCTC 3811 / LMG 21948 / P06)</name>
    <dbReference type="NCBI Taxonomy" id="701521"/>
    <lineage>
        <taxon>Bacteria</taxon>
        <taxon>Bacillati</taxon>
        <taxon>Bacillota</taxon>
        <taxon>Bacilli</taxon>
        <taxon>Lactobacillales</taxon>
        <taxon>Lactobacillaceae</taxon>
        <taxon>Pediococcus</taxon>
    </lineage>
</organism>
<keyword evidence="1" id="KW-0472">Membrane</keyword>
<dbReference type="PATRIC" id="fig|701521.8.peg.612"/>
<dbReference type="eggNOG" id="COG5294">
    <property type="taxonomic scope" value="Bacteria"/>
</dbReference>
<evidence type="ECO:0000313" key="3">
    <source>
        <dbReference type="Proteomes" id="UP000005444"/>
    </source>
</evidence>
<proteinExistence type="predicted"/>
<keyword evidence="1" id="KW-0812">Transmembrane</keyword>
<dbReference type="PANTHER" id="PTHR36433">
    <property type="entry name" value="HYPOTHETICAL CYTOSOLIC PROTEIN"/>
    <property type="match status" value="1"/>
</dbReference>
<dbReference type="AlphaFoldDB" id="G8PCF0"/>
<dbReference type="Gene3D" id="2.40.50.480">
    <property type="match status" value="1"/>
</dbReference>
<dbReference type="PANTHER" id="PTHR36433:SF2">
    <property type="entry name" value="YXEA FAMILY PROTEIN"/>
    <property type="match status" value="1"/>
</dbReference>
<keyword evidence="1" id="KW-1133">Transmembrane helix</keyword>
<gene>
    <name evidence="2" type="ordered locus">PECL_642</name>
</gene>
<dbReference type="RefSeq" id="WP_014215132.1">
    <property type="nucleotide sequence ID" value="NC_016605.1"/>
</dbReference>
<evidence type="ECO:0000313" key="2">
    <source>
        <dbReference type="EMBL" id="AEV94935.1"/>
    </source>
</evidence>
<dbReference type="EMBL" id="CP003137">
    <property type="protein sequence ID" value="AEV94935.1"/>
    <property type="molecule type" value="Genomic_DNA"/>
</dbReference>
<dbReference type="InterPro" id="IPR006542">
    <property type="entry name" value="DUF1093"/>
</dbReference>
<name>G8PCF0_PEDCP</name>
<feature type="transmembrane region" description="Helical" evidence="1">
    <location>
        <begin position="7"/>
        <end position="26"/>
    </location>
</feature>
<dbReference type="SUPFAM" id="SSF159121">
    <property type="entry name" value="BC4932-like"/>
    <property type="match status" value="1"/>
</dbReference>
<reference evidence="2 3" key="1">
    <citation type="journal article" date="2012" name="J. Bacteriol.">
        <title>Complete Genome Sequence of the Beer Spoilage Organism Pediococcus claussenii ATCC BAA-344T.</title>
        <authorList>
            <person name="Pittet V."/>
            <person name="Abegunde T."/>
            <person name="Marfleet T."/>
            <person name="Haakensen M."/>
            <person name="Morrow K."/>
            <person name="Jayaprakash T."/>
            <person name="Schroeder K."/>
            <person name="Trost B."/>
            <person name="Byrns S."/>
            <person name="Bergsveinson J."/>
            <person name="Kusalik A."/>
            <person name="Ziola B."/>
        </authorList>
    </citation>
    <scope>NUCLEOTIDE SEQUENCE [LARGE SCALE GENOMIC DNA]</scope>
    <source>
        <strain evidence="2 3">ATCC BAA-344</strain>
    </source>
</reference>
<evidence type="ECO:0000256" key="1">
    <source>
        <dbReference type="SAM" id="Phobius"/>
    </source>
</evidence>